<dbReference type="InterPro" id="IPR013563">
    <property type="entry name" value="Oligopep_ABC_C"/>
</dbReference>
<evidence type="ECO:0000313" key="10">
    <source>
        <dbReference type="Proteomes" id="UP000830055"/>
    </source>
</evidence>
<dbReference type="SMART" id="SM00382">
    <property type="entry name" value="AAA"/>
    <property type="match status" value="1"/>
</dbReference>
<dbReference type="PANTHER" id="PTHR43297:SF2">
    <property type="entry name" value="DIPEPTIDE TRANSPORT ATP-BINDING PROTEIN DPPD"/>
    <property type="match status" value="1"/>
</dbReference>
<evidence type="ECO:0000259" key="8">
    <source>
        <dbReference type="PROSITE" id="PS50893"/>
    </source>
</evidence>
<keyword evidence="3" id="KW-0813">Transport</keyword>
<proteinExistence type="inferred from homology"/>
<dbReference type="InterPro" id="IPR050388">
    <property type="entry name" value="ABC_Ni/Peptide_Import"/>
</dbReference>
<dbReference type="Proteomes" id="UP000830055">
    <property type="component" value="Chromosome"/>
</dbReference>
<reference evidence="9 10" key="1">
    <citation type="submission" date="2022-01" db="EMBL/GenBank/DDBJ databases">
        <title>Desulfofustis limnae sp. nov., a novel mesophilic sulfate-reducing bacterium isolated from marsh soil.</title>
        <authorList>
            <person name="Watanabe M."/>
            <person name="Takahashi A."/>
            <person name="Kojima H."/>
            <person name="Fukui M."/>
        </authorList>
    </citation>
    <scope>NUCLEOTIDE SEQUENCE [LARGE SCALE GENOMIC DNA]</scope>
    <source>
        <strain evidence="9 10">PPLL</strain>
    </source>
</reference>
<evidence type="ECO:0000256" key="4">
    <source>
        <dbReference type="ARBA" id="ARBA00022475"/>
    </source>
</evidence>
<dbReference type="InterPro" id="IPR003593">
    <property type="entry name" value="AAA+_ATPase"/>
</dbReference>
<gene>
    <name evidence="9" type="ORF">DPPLL_03930</name>
</gene>
<evidence type="ECO:0000256" key="1">
    <source>
        <dbReference type="ARBA" id="ARBA00004417"/>
    </source>
</evidence>
<sequence length="331" mass="36432">MAETLLDIRDLSVEFSGYRGTAKVLDRIGLSLRNGEILGVVGETGCGKSVIARSILRLIPDPPGRITSGSIMLKGEDILRAKPVRLRRIRGNEISMIFQEPMSSLDPVFTIGNQMIEVLRRHRPVDRRRARAMCIEMLHRVQLPDPESILTCYPHELSGGMRQRVMIAMALSCDPQLLIADEPTTALDVTVQGQVLAILTRLTREQGVTVLFITHDMGVVAQTCDRVAVMYAGRIVEIAPVKSLFAHPRHPYSKGLLACIPAVDADRDVLASIPGTVPDLVKPPPGCRFHERCRQAQSRCTDTLPPLVEVAADHLVACHGFSASATERRRS</sequence>
<keyword evidence="10" id="KW-1185">Reference proteome</keyword>
<keyword evidence="4" id="KW-1003">Cell membrane</keyword>
<evidence type="ECO:0000313" key="9">
    <source>
        <dbReference type="EMBL" id="BDD86028.1"/>
    </source>
</evidence>
<keyword evidence="7" id="KW-0472">Membrane</keyword>
<evidence type="ECO:0000256" key="6">
    <source>
        <dbReference type="ARBA" id="ARBA00022840"/>
    </source>
</evidence>
<comment type="subcellular location">
    <subcellularLocation>
        <location evidence="1">Cell inner membrane</location>
        <topology evidence="1">Peripheral membrane protein</topology>
    </subcellularLocation>
</comment>
<dbReference type="PROSITE" id="PS00211">
    <property type="entry name" value="ABC_TRANSPORTER_1"/>
    <property type="match status" value="1"/>
</dbReference>
<dbReference type="EMBL" id="AP025516">
    <property type="protein sequence ID" value="BDD86028.1"/>
    <property type="molecule type" value="Genomic_DNA"/>
</dbReference>
<dbReference type="InterPro" id="IPR027417">
    <property type="entry name" value="P-loop_NTPase"/>
</dbReference>
<keyword evidence="6 9" id="KW-0067">ATP-binding</keyword>
<protein>
    <submittedName>
        <fullName evidence="9">ABC transporter ATP-binding protein</fullName>
    </submittedName>
</protein>
<dbReference type="Pfam" id="PF08352">
    <property type="entry name" value="oligo_HPY"/>
    <property type="match status" value="1"/>
</dbReference>
<feature type="domain" description="ABC transporter" evidence="8">
    <location>
        <begin position="8"/>
        <end position="257"/>
    </location>
</feature>
<name>A0ABN6LZF3_9BACT</name>
<evidence type="ECO:0000256" key="3">
    <source>
        <dbReference type="ARBA" id="ARBA00022448"/>
    </source>
</evidence>
<dbReference type="PANTHER" id="PTHR43297">
    <property type="entry name" value="OLIGOPEPTIDE TRANSPORT ATP-BINDING PROTEIN APPD"/>
    <property type="match status" value="1"/>
</dbReference>
<dbReference type="PROSITE" id="PS50893">
    <property type="entry name" value="ABC_TRANSPORTER_2"/>
    <property type="match status" value="1"/>
</dbReference>
<dbReference type="InterPro" id="IPR017871">
    <property type="entry name" value="ABC_transporter-like_CS"/>
</dbReference>
<dbReference type="Pfam" id="PF00005">
    <property type="entry name" value="ABC_tran"/>
    <property type="match status" value="1"/>
</dbReference>
<organism evidence="9 10">
    <name type="scientific">Desulfofustis limnaeus</name>
    <dbReference type="NCBI Taxonomy" id="2740163"/>
    <lineage>
        <taxon>Bacteria</taxon>
        <taxon>Pseudomonadati</taxon>
        <taxon>Thermodesulfobacteriota</taxon>
        <taxon>Desulfobulbia</taxon>
        <taxon>Desulfobulbales</taxon>
        <taxon>Desulfocapsaceae</taxon>
        <taxon>Desulfofustis</taxon>
    </lineage>
</organism>
<evidence type="ECO:0000256" key="2">
    <source>
        <dbReference type="ARBA" id="ARBA00005417"/>
    </source>
</evidence>
<evidence type="ECO:0000256" key="7">
    <source>
        <dbReference type="ARBA" id="ARBA00023136"/>
    </source>
</evidence>
<dbReference type="CDD" id="cd03257">
    <property type="entry name" value="ABC_NikE_OppD_transporters"/>
    <property type="match status" value="1"/>
</dbReference>
<dbReference type="GO" id="GO:0005524">
    <property type="term" value="F:ATP binding"/>
    <property type="evidence" value="ECO:0007669"/>
    <property type="project" value="UniProtKB-KW"/>
</dbReference>
<evidence type="ECO:0000256" key="5">
    <source>
        <dbReference type="ARBA" id="ARBA00022741"/>
    </source>
</evidence>
<dbReference type="SUPFAM" id="SSF52540">
    <property type="entry name" value="P-loop containing nucleoside triphosphate hydrolases"/>
    <property type="match status" value="1"/>
</dbReference>
<dbReference type="NCBIfam" id="TIGR01727">
    <property type="entry name" value="oligo_HPY"/>
    <property type="match status" value="1"/>
</dbReference>
<dbReference type="Gene3D" id="3.40.50.300">
    <property type="entry name" value="P-loop containing nucleotide triphosphate hydrolases"/>
    <property type="match status" value="1"/>
</dbReference>
<dbReference type="InterPro" id="IPR003439">
    <property type="entry name" value="ABC_transporter-like_ATP-bd"/>
</dbReference>
<keyword evidence="5" id="KW-0547">Nucleotide-binding</keyword>
<comment type="similarity">
    <text evidence="2">Belongs to the ABC transporter superfamily.</text>
</comment>
<dbReference type="RefSeq" id="WP_284153131.1">
    <property type="nucleotide sequence ID" value="NZ_AP025516.1"/>
</dbReference>
<accession>A0ABN6LZF3</accession>